<dbReference type="GO" id="GO:0003677">
    <property type="term" value="F:DNA binding"/>
    <property type="evidence" value="ECO:0007669"/>
    <property type="project" value="UniProtKB-UniRule"/>
</dbReference>
<dbReference type="EMBL" id="JACSIT010000093">
    <property type="protein sequence ID" value="MBC6994266.1"/>
    <property type="molecule type" value="Genomic_DNA"/>
</dbReference>
<evidence type="ECO:0000256" key="2">
    <source>
        <dbReference type="ARBA" id="ARBA00010961"/>
    </source>
</evidence>
<dbReference type="RefSeq" id="WP_187466352.1">
    <property type="nucleotide sequence ID" value="NZ_JACSIT010000093.1"/>
</dbReference>
<comment type="caution">
    <text evidence="9">The sequence shown here is derived from an EMBL/GenBank/DDBJ whole genome shotgun (WGS) entry which is preliminary data.</text>
</comment>
<evidence type="ECO:0000256" key="6">
    <source>
        <dbReference type="RuleBase" id="RU365089"/>
    </source>
</evidence>
<comment type="function">
    <text evidence="1 6">Required for the transposition of the insertion element.</text>
</comment>
<dbReference type="Proteomes" id="UP000650081">
    <property type="component" value="Unassembled WGS sequence"/>
</dbReference>
<accession>A0A923PN52</accession>
<dbReference type="InterPro" id="IPR001207">
    <property type="entry name" value="Transposase_mutator"/>
</dbReference>
<evidence type="ECO:0000256" key="7">
    <source>
        <dbReference type="SAM" id="MobiDB-lite"/>
    </source>
</evidence>
<dbReference type="GO" id="GO:0006313">
    <property type="term" value="P:DNA transposition"/>
    <property type="evidence" value="ECO:0007669"/>
    <property type="project" value="UniProtKB-UniRule"/>
</dbReference>
<dbReference type="GO" id="GO:0004803">
    <property type="term" value="F:transposase activity"/>
    <property type="evidence" value="ECO:0007669"/>
    <property type="project" value="UniProtKB-UniRule"/>
</dbReference>
<dbReference type="Pfam" id="PF00872">
    <property type="entry name" value="Transposase_mut"/>
    <property type="match status" value="1"/>
</dbReference>
<sequence length="411" mass="46642">MANEKDKTFADFESDIITGLMSGKPLGGTEGVLTGLIKHVIEKSMNAELREHLELEANNPDALPNKRNGRANKKVNTDFGPTEISPSRDRMGTYESAIVGKWQHDLAPNMSQQILSLYARGNSYQDISNHLHEMFGHVISPASITGIVNEVWDDVQAWQKRALQTCYVAVFMDAIHFNIRLEGKSTSVATYLFYGVDVHGYRDILSMYTGRGAESTSQWSVLLADLKERGAEDIKVFIADGLPGLVDAVGTYFPASRFQRCIVHKVRNSVVGVDFKDRREVCKDLRSVYTAMDEDGAVEALKAFELKWDKYPHVVRLWQKDWTELMVFMSFGPQMRRLIYTTNALENVNRHLRKATKSKGSWPSTKSLMIQVYLTLQATKPAWAKTVRNFAAVQRELMEEYGEEYTKYLEC</sequence>
<dbReference type="EMBL" id="JACSIT010000097">
    <property type="protein sequence ID" value="MBC6994354.1"/>
    <property type="molecule type" value="Genomic_DNA"/>
</dbReference>
<evidence type="ECO:0000313" key="10">
    <source>
        <dbReference type="EMBL" id="MBC6994892.1"/>
    </source>
</evidence>
<name>A0A923PN52_9BACT</name>
<keyword evidence="6" id="KW-0814">Transposable element</keyword>
<dbReference type="NCBIfam" id="NF033543">
    <property type="entry name" value="transpos_IS256"/>
    <property type="match status" value="1"/>
</dbReference>
<reference evidence="9" key="1">
    <citation type="submission" date="2020-08" db="EMBL/GenBank/DDBJ databases">
        <title>Lewinella bacteria from marine environments.</title>
        <authorList>
            <person name="Zhong Y."/>
        </authorList>
    </citation>
    <scope>NUCLEOTIDE SEQUENCE</scope>
    <source>
        <strain evidence="9">KCTC 42187</strain>
    </source>
</reference>
<dbReference type="PANTHER" id="PTHR33217">
    <property type="entry name" value="TRANSPOSASE FOR INSERTION SEQUENCE ELEMENT IS1081"/>
    <property type="match status" value="1"/>
</dbReference>
<dbReference type="AlphaFoldDB" id="A0A923PN52"/>
<keyword evidence="11" id="KW-1185">Reference proteome</keyword>
<evidence type="ECO:0000313" key="11">
    <source>
        <dbReference type="Proteomes" id="UP000650081"/>
    </source>
</evidence>
<evidence type="ECO:0000256" key="5">
    <source>
        <dbReference type="ARBA" id="ARBA00023172"/>
    </source>
</evidence>
<dbReference type="PANTHER" id="PTHR33217:SF8">
    <property type="entry name" value="MUTATOR FAMILY TRANSPOSASE"/>
    <property type="match status" value="1"/>
</dbReference>
<keyword evidence="4 6" id="KW-0238">DNA-binding</keyword>
<feature type="region of interest" description="Disordered" evidence="7">
    <location>
        <begin position="59"/>
        <end position="87"/>
    </location>
</feature>
<evidence type="ECO:0000256" key="1">
    <source>
        <dbReference type="ARBA" id="ARBA00002190"/>
    </source>
</evidence>
<organism evidence="9 11">
    <name type="scientific">Neolewinella lacunae</name>
    <dbReference type="NCBI Taxonomy" id="1517758"/>
    <lineage>
        <taxon>Bacteria</taxon>
        <taxon>Pseudomonadati</taxon>
        <taxon>Bacteroidota</taxon>
        <taxon>Saprospiria</taxon>
        <taxon>Saprospirales</taxon>
        <taxon>Lewinellaceae</taxon>
        <taxon>Neolewinella</taxon>
    </lineage>
</organism>
<evidence type="ECO:0000256" key="3">
    <source>
        <dbReference type="ARBA" id="ARBA00022578"/>
    </source>
</evidence>
<proteinExistence type="inferred from homology"/>
<comment type="similarity">
    <text evidence="2 6">Belongs to the transposase mutator family.</text>
</comment>
<keyword evidence="5 6" id="KW-0233">DNA recombination</keyword>
<dbReference type="EMBL" id="JACSIT010000106">
    <property type="protein sequence ID" value="MBC6994892.1"/>
    <property type="molecule type" value="Genomic_DNA"/>
</dbReference>
<keyword evidence="3 6" id="KW-0815">Transposition</keyword>
<evidence type="ECO:0000313" key="8">
    <source>
        <dbReference type="EMBL" id="MBC6994266.1"/>
    </source>
</evidence>
<gene>
    <name evidence="8" type="ORF">H9S92_08840</name>
    <name evidence="9" type="ORF">H9S92_09280</name>
    <name evidence="10" type="ORF">H9S92_12005</name>
</gene>
<evidence type="ECO:0000313" key="9">
    <source>
        <dbReference type="EMBL" id="MBC6994354.1"/>
    </source>
</evidence>
<protein>
    <recommendedName>
        <fullName evidence="6">Mutator family transposase</fullName>
    </recommendedName>
</protein>
<evidence type="ECO:0000256" key="4">
    <source>
        <dbReference type="ARBA" id="ARBA00023125"/>
    </source>
</evidence>